<evidence type="ECO:0000256" key="2">
    <source>
        <dbReference type="ARBA" id="ARBA00023157"/>
    </source>
</evidence>
<keyword evidence="3" id="KW-0732">Signal</keyword>
<dbReference type="GO" id="GO:0015035">
    <property type="term" value="F:protein-disulfide reductase activity"/>
    <property type="evidence" value="ECO:0007669"/>
    <property type="project" value="TreeGrafter"/>
</dbReference>
<dbReference type="Proteomes" id="UP000694251">
    <property type="component" value="Chromosome 13"/>
</dbReference>
<dbReference type="PANTHER" id="PTHR45663">
    <property type="entry name" value="GEO12009P1"/>
    <property type="match status" value="1"/>
</dbReference>
<dbReference type="PROSITE" id="PS00194">
    <property type="entry name" value="THIOREDOXIN_1"/>
    <property type="match status" value="1"/>
</dbReference>
<dbReference type="PROSITE" id="PS51352">
    <property type="entry name" value="THIOREDOXIN_2"/>
    <property type="match status" value="1"/>
</dbReference>
<dbReference type="EMBL" id="JAEFBJ010000013">
    <property type="protein sequence ID" value="KAG7536669.1"/>
    <property type="molecule type" value="Genomic_DNA"/>
</dbReference>
<dbReference type="Pfam" id="PF00085">
    <property type="entry name" value="Thioredoxin"/>
    <property type="match status" value="1"/>
</dbReference>
<protein>
    <submittedName>
        <fullName evidence="5">Thioredoxin-like superfamily</fullName>
    </submittedName>
</protein>
<reference evidence="5 6" key="1">
    <citation type="submission" date="2020-12" db="EMBL/GenBank/DDBJ databases">
        <title>Concerted genomic and epigenomic changes stabilize Arabidopsis allopolyploids.</title>
        <authorList>
            <person name="Chen Z."/>
        </authorList>
    </citation>
    <scope>NUCLEOTIDE SEQUENCE [LARGE SCALE GENOMIC DNA]</scope>
    <source>
        <strain evidence="5">As9502</strain>
        <tissue evidence="5">Leaf</tissue>
    </source>
</reference>
<evidence type="ECO:0000256" key="1">
    <source>
        <dbReference type="ARBA" id="ARBA00004470"/>
    </source>
</evidence>
<evidence type="ECO:0000259" key="4">
    <source>
        <dbReference type="PROSITE" id="PS51352"/>
    </source>
</evidence>
<dbReference type="CDD" id="cd02947">
    <property type="entry name" value="TRX_family"/>
    <property type="match status" value="1"/>
</dbReference>
<comment type="subcellular location">
    <subcellularLocation>
        <location evidence="1">Plastid</location>
        <location evidence="1">Chloroplast stroma</location>
    </subcellularLocation>
</comment>
<evidence type="ECO:0000313" key="6">
    <source>
        <dbReference type="Proteomes" id="UP000694251"/>
    </source>
</evidence>
<dbReference type="GO" id="GO:0009570">
    <property type="term" value="C:chloroplast stroma"/>
    <property type="evidence" value="ECO:0007669"/>
    <property type="project" value="UniProtKB-SubCell"/>
</dbReference>
<sequence length="156" mass="17875">MEKIRILYHMVVMVTCLVCLGFNVGKCSEFDPLIKTYVSSPLLSNENLVSSDGVHRITESEWNSLVIQSKLPVMVMFTAQWCGPCRLMIPILKEMDWQYKNKFKFYTVDIDDESSIAKPFHIRALPTTIVFKGGHQVAKAIGANPYKLRELVKKYI</sequence>
<evidence type="ECO:0000313" key="5">
    <source>
        <dbReference type="EMBL" id="KAG7536669.1"/>
    </source>
</evidence>
<accession>A0A8T1XPS2</accession>
<gene>
    <name evidence="5" type="ORF">ISN44_As13g006030</name>
</gene>
<proteinExistence type="predicted"/>
<feature type="signal peptide" evidence="3">
    <location>
        <begin position="1"/>
        <end position="21"/>
    </location>
</feature>
<dbReference type="PANTHER" id="PTHR45663:SF32">
    <property type="entry name" value="THIOREDOXIN FAMILY PROTEIN-RELATED"/>
    <property type="match status" value="1"/>
</dbReference>
<keyword evidence="6" id="KW-1185">Reference proteome</keyword>
<dbReference type="InterPro" id="IPR013766">
    <property type="entry name" value="Thioredoxin_domain"/>
</dbReference>
<dbReference type="InterPro" id="IPR017937">
    <property type="entry name" value="Thioredoxin_CS"/>
</dbReference>
<dbReference type="OrthoDB" id="1113108at2759"/>
<organism evidence="5 6">
    <name type="scientific">Arabidopsis suecica</name>
    <name type="common">Swedish thale-cress</name>
    <name type="synonym">Cardaminopsis suecica</name>
    <dbReference type="NCBI Taxonomy" id="45249"/>
    <lineage>
        <taxon>Eukaryota</taxon>
        <taxon>Viridiplantae</taxon>
        <taxon>Streptophyta</taxon>
        <taxon>Embryophyta</taxon>
        <taxon>Tracheophyta</taxon>
        <taxon>Spermatophyta</taxon>
        <taxon>Magnoliopsida</taxon>
        <taxon>eudicotyledons</taxon>
        <taxon>Gunneridae</taxon>
        <taxon>Pentapetalae</taxon>
        <taxon>rosids</taxon>
        <taxon>malvids</taxon>
        <taxon>Brassicales</taxon>
        <taxon>Brassicaceae</taxon>
        <taxon>Camelineae</taxon>
        <taxon>Arabidopsis</taxon>
    </lineage>
</organism>
<feature type="chain" id="PRO_5035824006" evidence="3">
    <location>
        <begin position="22"/>
        <end position="156"/>
    </location>
</feature>
<comment type="caution">
    <text evidence="5">The sequence shown here is derived from an EMBL/GenBank/DDBJ whole genome shotgun (WGS) entry which is preliminary data.</text>
</comment>
<dbReference type="AlphaFoldDB" id="A0A8T1XPS2"/>
<evidence type="ECO:0000256" key="3">
    <source>
        <dbReference type="SAM" id="SignalP"/>
    </source>
</evidence>
<name>A0A8T1XPS2_ARASU</name>
<keyword evidence="2" id="KW-1015">Disulfide bond</keyword>
<feature type="domain" description="Thioredoxin" evidence="4">
    <location>
        <begin position="34"/>
        <end position="156"/>
    </location>
</feature>